<feature type="region of interest" description="Disordered" evidence="1">
    <location>
        <begin position="156"/>
        <end position="182"/>
    </location>
</feature>
<feature type="compositionally biased region" description="Polar residues" evidence="1">
    <location>
        <begin position="1"/>
        <end position="17"/>
    </location>
</feature>
<organism evidence="2 3">
    <name type="scientific">Cryptococcus floricola</name>
    <dbReference type="NCBI Taxonomy" id="2591691"/>
    <lineage>
        <taxon>Eukaryota</taxon>
        <taxon>Fungi</taxon>
        <taxon>Dikarya</taxon>
        <taxon>Basidiomycota</taxon>
        <taxon>Agaricomycotina</taxon>
        <taxon>Tremellomycetes</taxon>
        <taxon>Tremellales</taxon>
        <taxon>Cryptococcaceae</taxon>
        <taxon>Cryptococcus</taxon>
    </lineage>
</organism>
<comment type="caution">
    <text evidence="2">The sequence shown here is derived from an EMBL/GenBank/DDBJ whole genome shotgun (WGS) entry which is preliminary data.</text>
</comment>
<proteinExistence type="predicted"/>
<protein>
    <submittedName>
        <fullName evidence="2">Uncharacterized protein</fullName>
    </submittedName>
</protein>
<evidence type="ECO:0000313" key="3">
    <source>
        <dbReference type="Proteomes" id="UP000322245"/>
    </source>
</evidence>
<feature type="non-terminal residue" evidence="2">
    <location>
        <position position="182"/>
    </location>
</feature>
<feature type="region of interest" description="Disordered" evidence="1">
    <location>
        <begin position="80"/>
        <end position="144"/>
    </location>
</feature>
<dbReference type="Proteomes" id="UP000322245">
    <property type="component" value="Unassembled WGS sequence"/>
</dbReference>
<evidence type="ECO:0000313" key="2">
    <source>
        <dbReference type="EMBL" id="TYJ51926.1"/>
    </source>
</evidence>
<gene>
    <name evidence="2" type="ORF">B9479_007487</name>
</gene>
<name>A0A5D3AQG4_9TREE</name>
<feature type="compositionally biased region" description="Polar residues" evidence="1">
    <location>
        <begin position="156"/>
        <end position="165"/>
    </location>
</feature>
<evidence type="ECO:0000256" key="1">
    <source>
        <dbReference type="SAM" id="MobiDB-lite"/>
    </source>
</evidence>
<keyword evidence="3" id="KW-1185">Reference proteome</keyword>
<feature type="compositionally biased region" description="Basic and acidic residues" evidence="1">
    <location>
        <begin position="107"/>
        <end position="117"/>
    </location>
</feature>
<dbReference type="AlphaFoldDB" id="A0A5D3AQG4"/>
<reference evidence="2 3" key="1">
    <citation type="submission" date="2017-05" db="EMBL/GenBank/DDBJ databases">
        <title>The Genome Sequence of Tsuchiyaea wingfieldii DSM 27421.</title>
        <authorList>
            <person name="Cuomo C."/>
            <person name="Passer A."/>
            <person name="Billmyre B."/>
            <person name="Heitman J."/>
        </authorList>
    </citation>
    <scope>NUCLEOTIDE SEQUENCE [LARGE SCALE GENOMIC DNA]</scope>
    <source>
        <strain evidence="2 3">DSM 27421</strain>
    </source>
</reference>
<feature type="compositionally biased region" description="Low complexity" evidence="1">
    <location>
        <begin position="97"/>
        <end position="106"/>
    </location>
</feature>
<accession>A0A5D3AQG4</accession>
<sequence>MPQFSTAKDGSTNAQSNDGERSDSEEWEDLPTAADNEERRGSSGKYQAHVDEDDGLKEEAVSVQGISTAASVVVGEDADGWGFIDVPAPPLESDVNSAAAVSQQESVSRESEGRSSREQPNGSRRMRARRENRAATSSRNTFIDMRSYDQAVQITSDVDPNTNAPGSIHIGSRAYDRSLMIS</sequence>
<dbReference type="EMBL" id="NIDF01000172">
    <property type="protein sequence ID" value="TYJ51926.1"/>
    <property type="molecule type" value="Genomic_DNA"/>
</dbReference>
<feature type="region of interest" description="Disordered" evidence="1">
    <location>
        <begin position="1"/>
        <end position="62"/>
    </location>
</feature>